<dbReference type="Proteomes" id="UP000024635">
    <property type="component" value="Unassembled WGS sequence"/>
</dbReference>
<reference evidence="3" key="1">
    <citation type="journal article" date="2015" name="Nat. Genet.">
        <title>The genome and transcriptome of the zoonotic hookworm Ancylostoma ceylanicum identify infection-specific gene families.</title>
        <authorList>
            <person name="Schwarz E.M."/>
            <person name="Hu Y."/>
            <person name="Antoshechkin I."/>
            <person name="Miller M.M."/>
            <person name="Sternberg P.W."/>
            <person name="Aroian R.V."/>
        </authorList>
    </citation>
    <scope>NUCLEOTIDE SEQUENCE</scope>
    <source>
        <strain evidence="3">HY135</strain>
    </source>
</reference>
<keyword evidence="1" id="KW-1133">Transmembrane helix</keyword>
<proteinExistence type="predicted"/>
<feature type="transmembrane region" description="Helical" evidence="1">
    <location>
        <begin position="43"/>
        <end position="66"/>
    </location>
</feature>
<organism evidence="2 3">
    <name type="scientific">Ancylostoma ceylanicum</name>
    <dbReference type="NCBI Taxonomy" id="53326"/>
    <lineage>
        <taxon>Eukaryota</taxon>
        <taxon>Metazoa</taxon>
        <taxon>Ecdysozoa</taxon>
        <taxon>Nematoda</taxon>
        <taxon>Chromadorea</taxon>
        <taxon>Rhabditida</taxon>
        <taxon>Rhabditina</taxon>
        <taxon>Rhabditomorpha</taxon>
        <taxon>Strongyloidea</taxon>
        <taxon>Ancylostomatidae</taxon>
        <taxon>Ancylostomatinae</taxon>
        <taxon>Ancylostoma</taxon>
    </lineage>
</organism>
<evidence type="ECO:0000256" key="1">
    <source>
        <dbReference type="SAM" id="Phobius"/>
    </source>
</evidence>
<keyword evidence="1" id="KW-0812">Transmembrane</keyword>
<accession>A0A016WLN7</accession>
<feature type="transmembrane region" description="Helical" evidence="1">
    <location>
        <begin position="12"/>
        <end position="36"/>
    </location>
</feature>
<feature type="transmembrane region" description="Helical" evidence="1">
    <location>
        <begin position="98"/>
        <end position="118"/>
    </location>
</feature>
<dbReference type="EMBL" id="JARK01000225">
    <property type="protein sequence ID" value="EYC40202.1"/>
    <property type="molecule type" value="Genomic_DNA"/>
</dbReference>
<evidence type="ECO:0000313" key="2">
    <source>
        <dbReference type="EMBL" id="EYC40202.1"/>
    </source>
</evidence>
<keyword evidence="3" id="KW-1185">Reference proteome</keyword>
<keyword evidence="1" id="KW-0472">Membrane</keyword>
<comment type="caution">
    <text evidence="2">The sequence shown here is derived from an EMBL/GenBank/DDBJ whole genome shotgun (WGS) entry which is preliminary data.</text>
</comment>
<evidence type="ECO:0000313" key="3">
    <source>
        <dbReference type="Proteomes" id="UP000024635"/>
    </source>
</evidence>
<name>A0A016WLN7_9BILA</name>
<dbReference type="AlphaFoldDB" id="A0A016WLN7"/>
<sequence>MLAGTSPFTFWFATFLFDMSIVIAVVISMGIIFIFCSLHTNTTLLMMIILYCATVFPFIYILSVLMKDESTAELVCTMYQLAGLLPAIAILQGKKVEYLMFFSPAFALFLAAVIQWNLRLPISVYR</sequence>
<protein>
    <submittedName>
        <fullName evidence="2">Uncharacterized protein</fullName>
    </submittedName>
</protein>
<gene>
    <name evidence="2" type="primary">Acey_s0625.g803</name>
    <name evidence="2" type="ORF">Y032_0625g803</name>
</gene>